<dbReference type="Proteomes" id="UP000238650">
    <property type="component" value="Unassembled WGS sequence"/>
</dbReference>
<dbReference type="Pfam" id="PF04341">
    <property type="entry name" value="DUF485"/>
    <property type="match status" value="1"/>
</dbReference>
<evidence type="ECO:0000256" key="1">
    <source>
        <dbReference type="SAM" id="Phobius"/>
    </source>
</evidence>
<gene>
    <name evidence="2" type="ORF">B4915_06930</name>
</gene>
<dbReference type="AlphaFoldDB" id="A0A2S9QM28"/>
<protein>
    <recommendedName>
        <fullName evidence="4">Clumping factor B</fullName>
    </recommendedName>
</protein>
<keyword evidence="3" id="KW-1185">Reference proteome</keyword>
<dbReference type="PANTHER" id="PTHR38441:SF1">
    <property type="entry name" value="MEMBRANE PROTEIN"/>
    <property type="match status" value="1"/>
</dbReference>
<evidence type="ECO:0000313" key="2">
    <source>
        <dbReference type="EMBL" id="PRI10637.1"/>
    </source>
</evidence>
<proteinExistence type="predicted"/>
<evidence type="ECO:0000313" key="3">
    <source>
        <dbReference type="Proteomes" id="UP000238650"/>
    </source>
</evidence>
<dbReference type="InterPro" id="IPR007436">
    <property type="entry name" value="DUF485"/>
</dbReference>
<feature type="transmembrane region" description="Helical" evidence="1">
    <location>
        <begin position="35"/>
        <end position="58"/>
    </location>
</feature>
<organism evidence="2 3">
    <name type="scientific">Leucobacter massiliensis</name>
    <dbReference type="NCBI Taxonomy" id="1686285"/>
    <lineage>
        <taxon>Bacteria</taxon>
        <taxon>Bacillati</taxon>
        <taxon>Actinomycetota</taxon>
        <taxon>Actinomycetes</taxon>
        <taxon>Micrococcales</taxon>
        <taxon>Microbacteriaceae</taxon>
        <taxon>Leucobacter</taxon>
    </lineage>
</organism>
<dbReference type="OrthoDB" id="3543412at2"/>
<dbReference type="PANTHER" id="PTHR38441">
    <property type="entry name" value="INTEGRAL MEMBRANE PROTEIN-RELATED"/>
    <property type="match status" value="1"/>
</dbReference>
<sequence>MSSDPNTLDEHPSIDYEAFQAKPEFQEMKRDFRRFVFPLTVAFMLWFLLFVVLGTYAHALYAVPFLGLNVGLWLGIAQFVTTFAITTWYVSWANKHHDPRITALRAELETLEAAGTGSRSDDAEGGAR</sequence>
<dbReference type="EMBL" id="MWZD01000017">
    <property type="protein sequence ID" value="PRI10637.1"/>
    <property type="molecule type" value="Genomic_DNA"/>
</dbReference>
<reference evidence="2 3" key="1">
    <citation type="journal article" date="2017" name="New Microbes New Infect">
        <title>Genome sequence of 'Leucobacter massiliensis' sp. nov. isolated from human pharynx after travel to the 2014 Hajj.</title>
        <authorList>
            <person name="Leangapichart T."/>
            <person name="Gautret P."/>
            <person name="Nguyen T.T."/>
            <person name="Armstrong N."/>
            <person name="Rolain J.M."/>
        </authorList>
    </citation>
    <scope>NUCLEOTIDE SEQUENCE [LARGE SCALE GENOMIC DNA]</scope>
    <source>
        <strain evidence="2 3">122RC15</strain>
    </source>
</reference>
<dbReference type="RefSeq" id="WP_105805104.1">
    <property type="nucleotide sequence ID" value="NZ_MWZD01000017.1"/>
</dbReference>
<keyword evidence="1" id="KW-0812">Transmembrane</keyword>
<comment type="caution">
    <text evidence="2">The sequence shown here is derived from an EMBL/GenBank/DDBJ whole genome shotgun (WGS) entry which is preliminary data.</text>
</comment>
<feature type="transmembrane region" description="Helical" evidence="1">
    <location>
        <begin position="70"/>
        <end position="90"/>
    </location>
</feature>
<name>A0A2S9QM28_9MICO</name>
<keyword evidence="1" id="KW-0472">Membrane</keyword>
<accession>A0A2S9QM28</accession>
<keyword evidence="1" id="KW-1133">Transmembrane helix</keyword>
<evidence type="ECO:0008006" key="4">
    <source>
        <dbReference type="Google" id="ProtNLM"/>
    </source>
</evidence>